<dbReference type="InterPro" id="IPR032675">
    <property type="entry name" value="LRR_dom_sf"/>
</dbReference>
<dbReference type="SUPFAM" id="SSF52047">
    <property type="entry name" value="RNI-like"/>
    <property type="match status" value="1"/>
</dbReference>
<evidence type="ECO:0008006" key="3">
    <source>
        <dbReference type="Google" id="ProtNLM"/>
    </source>
</evidence>
<protein>
    <recommendedName>
        <fullName evidence="3">F-box domain-containing protein</fullName>
    </recommendedName>
</protein>
<proteinExistence type="predicted"/>
<keyword evidence="2" id="KW-1185">Reference proteome</keyword>
<dbReference type="OrthoDB" id="10028886at2759"/>
<organism evidence="1 2">
    <name type="scientific">Aspergillus mulundensis</name>
    <dbReference type="NCBI Taxonomy" id="1810919"/>
    <lineage>
        <taxon>Eukaryota</taxon>
        <taxon>Fungi</taxon>
        <taxon>Dikarya</taxon>
        <taxon>Ascomycota</taxon>
        <taxon>Pezizomycotina</taxon>
        <taxon>Eurotiomycetes</taxon>
        <taxon>Eurotiomycetidae</taxon>
        <taxon>Eurotiales</taxon>
        <taxon>Aspergillaceae</taxon>
        <taxon>Aspergillus</taxon>
        <taxon>Aspergillus subgen. Nidulantes</taxon>
    </lineage>
</organism>
<evidence type="ECO:0000313" key="2">
    <source>
        <dbReference type="Proteomes" id="UP000256690"/>
    </source>
</evidence>
<gene>
    <name evidence="1" type="ORF">DSM5745_02534</name>
</gene>
<accession>A0A3D8SWX5</accession>
<sequence length="575" mass="64451">MAVTLPSEILFMVLDNLGEEKDYNSLYQCALASKHFTDHALAVLYRIYDASPLRGGGAEDEQLRAQARRTVYTGSREEQNPTLRKWITLWRSIVLSTLDLTYLPYYSYIRYLDLDDLGNLLGTGSAVKDQLFTPELLEFVSQEYVSEGNKRRRSPRTLPDNESIKVKFGSGQFSVSSTFGSYLFLEAIVQKNAMLRGMSCDVAPTILNEWIEVSPQLQSLTVWSGTALSQRAGEKIREHCPDFRQLRIYIWQDKAPAKAEIEAEELFNALPPNSLEYFEVLSFSHLGPRSIKALATQKDSLTELKLTSLTIDTIRELPSLTPLPQLEVLSLTDSAPAAWDEQFDTTLGEVADWIGTCPKLKHLEVRRFMNDSRLLTKALMHDEIRLTGLSFAGFKLAEGFNFLYDLKGHTSLQYLYLRGEGSPDPSHNNLLVESIATLNELRELELKDVSDCFTMEQAGELTMSLLNLERLWISGEAYNDSIWPAFSCLSKLKSLAVYALSNFTADGVVDFISQLGPGNQGFSLSILNATSAFSFPDEVQAMIREILAGSLDGSFDFGLAQEEFSDPDSEIELSD</sequence>
<dbReference type="GeneID" id="38112904"/>
<dbReference type="EMBL" id="PVWQ01000002">
    <property type="protein sequence ID" value="RDW90759.1"/>
    <property type="molecule type" value="Genomic_DNA"/>
</dbReference>
<dbReference type="Gene3D" id="3.80.10.10">
    <property type="entry name" value="Ribonuclease Inhibitor"/>
    <property type="match status" value="2"/>
</dbReference>
<comment type="caution">
    <text evidence="1">The sequence shown here is derived from an EMBL/GenBank/DDBJ whole genome shotgun (WGS) entry which is preliminary data.</text>
</comment>
<dbReference type="Proteomes" id="UP000256690">
    <property type="component" value="Unassembled WGS sequence"/>
</dbReference>
<evidence type="ECO:0000313" key="1">
    <source>
        <dbReference type="EMBL" id="RDW90759.1"/>
    </source>
</evidence>
<dbReference type="RefSeq" id="XP_026607713.1">
    <property type="nucleotide sequence ID" value="XM_026744550.1"/>
</dbReference>
<dbReference type="STRING" id="1810919.A0A3D8SWX5"/>
<dbReference type="AlphaFoldDB" id="A0A3D8SWX5"/>
<reference evidence="1 2" key="1">
    <citation type="journal article" date="2018" name="IMA Fungus">
        <title>IMA Genome-F 9: Draft genome sequence of Annulohypoxylon stygium, Aspergillus mulundensis, Berkeleyomyces basicola (syn. Thielaviopsis basicola), Ceratocystis smalleyi, two Cercospora beticola strains, Coleophoma cylindrospora, Fusarium fracticaudum, Phialophora cf. hyalina, and Morchella septimelata.</title>
        <authorList>
            <person name="Wingfield B.D."/>
            <person name="Bills G.F."/>
            <person name="Dong Y."/>
            <person name="Huang W."/>
            <person name="Nel W.J."/>
            <person name="Swalarsk-Parry B.S."/>
            <person name="Vaghefi N."/>
            <person name="Wilken P.M."/>
            <person name="An Z."/>
            <person name="de Beer Z.W."/>
            <person name="De Vos L."/>
            <person name="Chen L."/>
            <person name="Duong T.A."/>
            <person name="Gao Y."/>
            <person name="Hammerbacher A."/>
            <person name="Kikkert J.R."/>
            <person name="Li Y."/>
            <person name="Li H."/>
            <person name="Li K."/>
            <person name="Li Q."/>
            <person name="Liu X."/>
            <person name="Ma X."/>
            <person name="Naidoo K."/>
            <person name="Pethybridge S.J."/>
            <person name="Sun J."/>
            <person name="Steenkamp E.T."/>
            <person name="van der Nest M.A."/>
            <person name="van Wyk S."/>
            <person name="Wingfield M.J."/>
            <person name="Xiong C."/>
            <person name="Yue Q."/>
            <person name="Zhang X."/>
        </authorList>
    </citation>
    <scope>NUCLEOTIDE SEQUENCE [LARGE SCALE GENOMIC DNA]</scope>
    <source>
        <strain evidence="1 2">DSM 5745</strain>
    </source>
</reference>
<name>A0A3D8SWX5_9EURO</name>